<evidence type="ECO:0008006" key="4">
    <source>
        <dbReference type="Google" id="ProtNLM"/>
    </source>
</evidence>
<evidence type="ECO:0000256" key="1">
    <source>
        <dbReference type="SAM" id="Phobius"/>
    </source>
</evidence>
<keyword evidence="1" id="KW-0472">Membrane</keyword>
<dbReference type="AlphaFoldDB" id="M1YX14"/>
<keyword evidence="1" id="KW-1133">Transmembrane helix</keyword>
<comment type="caution">
    <text evidence="2">The sequence shown here is derived from an EMBL/GenBank/DDBJ whole genome shotgun (WGS) entry which is preliminary data.</text>
</comment>
<dbReference type="Gene3D" id="2.30.30.830">
    <property type="match status" value="1"/>
</dbReference>
<proteinExistence type="predicted"/>
<dbReference type="Pfam" id="PF04351">
    <property type="entry name" value="PilP"/>
    <property type="match status" value="1"/>
</dbReference>
<dbReference type="InParanoid" id="M1YX14"/>
<dbReference type="RefSeq" id="WP_005007483.1">
    <property type="nucleotide sequence ID" value="NZ_HG422173.1"/>
</dbReference>
<accession>M1YX14</accession>
<reference evidence="2 3" key="1">
    <citation type="journal article" date="2013" name="Front. Microbiol.">
        <title>The genome of Nitrospina gracilis illuminates the metabolism and evolution of the major marine nitrite oxidizer.</title>
        <authorList>
            <person name="Luecker S."/>
            <person name="Nowka B."/>
            <person name="Rattei T."/>
            <person name="Spieck E."/>
            <person name="and Daims H."/>
        </authorList>
    </citation>
    <scope>NUCLEOTIDE SEQUENCE [LARGE SCALE GENOMIC DNA]</scope>
    <source>
        <strain evidence="2 3">3/211</strain>
    </source>
</reference>
<gene>
    <name evidence="2" type="ORF">NITGR_260002</name>
</gene>
<organism evidence="2 3">
    <name type="scientific">Nitrospina gracilis (strain 3/211)</name>
    <dbReference type="NCBI Taxonomy" id="1266370"/>
    <lineage>
        <taxon>Bacteria</taxon>
        <taxon>Pseudomonadati</taxon>
        <taxon>Nitrospinota/Tectimicrobiota group</taxon>
        <taxon>Nitrospinota</taxon>
        <taxon>Nitrospinia</taxon>
        <taxon>Nitrospinales</taxon>
        <taxon>Nitrospinaceae</taxon>
        <taxon>Nitrospina</taxon>
    </lineage>
</organism>
<keyword evidence="3" id="KW-1185">Reference proteome</keyword>
<keyword evidence="1" id="KW-0812">Transmembrane</keyword>
<name>M1YX14_NITG3</name>
<dbReference type="STRING" id="1266370.NITGR_260002"/>
<dbReference type="InterPro" id="IPR007446">
    <property type="entry name" value="PilP"/>
</dbReference>
<sequence>MKTQTQYLNGFPDTRGVRWFVAALMAAWMVLAVWVPELQAARTQNKTSLVRQLFVLSGSQKEKALVARMTMEPSVFTNPNLLSSLGLSKEHITLINEVYEGAFNTNEFYNTKFRALRDGFNRTHIRRAIRFFRSPLGRRIAALDSSYVKRWGEYESFLKRITAHPPDKKRLELMDRLEKAKSQVDYDIKFKASMLRTVAPLNDFFAVGSAEKLVMKLKMELRDHQRSLHIIDNLFRYKALSDRDVERMVRFYESPEGRWYNRRDQEGNAAGISKMNRRAERALKEVVRRLKSTKEDFDTLKAVFAPGLRYMFTDKRDPFVPQIDEVNIEAIQKQMQEDKDRRKRMKERMEEKQLFRSRMDQELGTLPSIPYEVYRAVKRTDPRLHSDLEYYAALFKNKRELRDMSKDEIVEEISNYKNLIEKASGVGSMQIGSDLQNELGQLKLSGLIWNGQETVALVETPDTFGHTIRVGSLLGPRYGVVEAIDQEKITIIERIRDYQGNIRTQTRYLEFTKPADE</sequence>
<feature type="transmembrane region" description="Helical" evidence="1">
    <location>
        <begin position="17"/>
        <end position="36"/>
    </location>
</feature>
<evidence type="ECO:0000313" key="2">
    <source>
        <dbReference type="EMBL" id="CCQ90197.1"/>
    </source>
</evidence>
<dbReference type="HOGENOM" id="CLU_526600_0_0_0"/>
<dbReference type="EMBL" id="CAQJ01000029">
    <property type="protein sequence ID" value="CCQ90197.1"/>
    <property type="molecule type" value="Genomic_DNA"/>
</dbReference>
<dbReference type="Proteomes" id="UP000011704">
    <property type="component" value="Unassembled WGS sequence"/>
</dbReference>
<protein>
    <recommendedName>
        <fullName evidence="4">DUF2059 domain-containing protein</fullName>
    </recommendedName>
</protein>
<evidence type="ECO:0000313" key="3">
    <source>
        <dbReference type="Proteomes" id="UP000011704"/>
    </source>
</evidence>